<organism evidence="2 3">
    <name type="scientific">Psychrobacter pasteurii</name>
    <dbReference type="NCBI Taxonomy" id="1945520"/>
    <lineage>
        <taxon>Bacteria</taxon>
        <taxon>Pseudomonadati</taxon>
        <taxon>Pseudomonadota</taxon>
        <taxon>Gammaproteobacteria</taxon>
        <taxon>Moraxellales</taxon>
        <taxon>Moraxellaceae</taxon>
        <taxon>Psychrobacter</taxon>
    </lineage>
</organism>
<keyword evidence="3" id="KW-1185">Reference proteome</keyword>
<accession>A0A1R4ED84</accession>
<proteinExistence type="predicted"/>
<dbReference type="Proteomes" id="UP000188169">
    <property type="component" value="Unassembled WGS sequence"/>
</dbReference>
<dbReference type="STRING" id="1945520.A1019T_00360"/>
<dbReference type="InterPro" id="IPR012312">
    <property type="entry name" value="Hemerythrin-like"/>
</dbReference>
<dbReference type="EMBL" id="FUGD01000045">
    <property type="protein sequence ID" value="SJM36399.1"/>
    <property type="molecule type" value="Genomic_DNA"/>
</dbReference>
<protein>
    <recommendedName>
        <fullName evidence="1">Hemerythrin-like domain-containing protein</fullName>
    </recommendedName>
</protein>
<feature type="domain" description="Hemerythrin-like" evidence="1">
    <location>
        <begin position="20"/>
        <end position="124"/>
    </location>
</feature>
<sequence length="151" mass="17624">MKRAAQLQPLSREHHQGLVISRHAKECANDVEEIAKHWTALTDYINKNMTNHFKVEDDLMLAKLEPYRYSHPQVAEVIDQIADQHNKLYQLIESQSLSAAQVQELGSVLYDHIRFEERELFPLAQQILSEQELQAIYDASSKNVKREEENR</sequence>
<evidence type="ECO:0000313" key="3">
    <source>
        <dbReference type="Proteomes" id="UP000188169"/>
    </source>
</evidence>
<dbReference type="OrthoDB" id="9793254at2"/>
<gene>
    <name evidence="2" type="ORF">A1019T_00360</name>
</gene>
<dbReference type="RefSeq" id="WP_077447807.1">
    <property type="nucleotide sequence ID" value="NZ_FUGD01000045.1"/>
</dbReference>
<reference evidence="3" key="1">
    <citation type="submission" date="2017-02" db="EMBL/GenBank/DDBJ databases">
        <authorList>
            <person name="Mornico D."/>
        </authorList>
    </citation>
    <scope>NUCLEOTIDE SEQUENCE [LARGE SCALE GENOMIC DNA]</scope>
</reference>
<evidence type="ECO:0000313" key="2">
    <source>
        <dbReference type="EMBL" id="SJM36399.1"/>
    </source>
</evidence>
<dbReference type="AlphaFoldDB" id="A0A1R4ED84"/>
<dbReference type="Gene3D" id="1.20.120.520">
    <property type="entry name" value="nmb1532 protein domain like"/>
    <property type="match status" value="1"/>
</dbReference>
<dbReference type="Pfam" id="PF01814">
    <property type="entry name" value="Hemerythrin"/>
    <property type="match status" value="1"/>
</dbReference>
<name>A0A1R4ED84_9GAMM</name>
<evidence type="ECO:0000259" key="1">
    <source>
        <dbReference type="Pfam" id="PF01814"/>
    </source>
</evidence>